<dbReference type="GO" id="GO:0005886">
    <property type="term" value="C:plasma membrane"/>
    <property type="evidence" value="ECO:0007669"/>
    <property type="project" value="UniProtKB-SubCell"/>
</dbReference>
<name>A0A2S7U1A5_9BACT</name>
<keyword evidence="5 9" id="KW-0406">Ion transport</keyword>
<evidence type="ECO:0000256" key="7">
    <source>
        <dbReference type="ARBA" id="ARBA00023196"/>
    </source>
</evidence>
<dbReference type="InterPro" id="IPR020546">
    <property type="entry name" value="ATP_synth_F1_dsu/esu_N"/>
</dbReference>
<sequence length="136" mass="15014">MLHLEIVTPEKKVFSDKVADVYLPGGDGEIGVLDLHAALVTTLTAGELRYQKDGNSHELAIGSGFAEISDDKVIILTDMALGEDEIDEAATQAAIERAEEQLKNFDHNENIEEFTQLQGLIAQNLAKLNLKRKRRN</sequence>
<evidence type="ECO:0000256" key="8">
    <source>
        <dbReference type="ARBA" id="ARBA00023310"/>
    </source>
</evidence>
<evidence type="ECO:0000256" key="9">
    <source>
        <dbReference type="HAMAP-Rule" id="MF_00530"/>
    </source>
</evidence>
<dbReference type="PANTHER" id="PTHR13822">
    <property type="entry name" value="ATP SYNTHASE DELTA/EPSILON CHAIN"/>
    <property type="match status" value="1"/>
</dbReference>
<dbReference type="InterPro" id="IPR036771">
    <property type="entry name" value="ATPsynth_dsu/esu_N"/>
</dbReference>
<comment type="subunit">
    <text evidence="9 10">F-type ATPases have 2 components, CF(1) - the catalytic core - and CF(0) - the membrane proton channel. CF(1) has five subunits: alpha(3), beta(3), gamma(1), delta(1), epsilon(1). CF(0) has three main subunits: a, b and c.</text>
</comment>
<organism evidence="12 13">
    <name type="scientific">Rubritalea profundi</name>
    <dbReference type="NCBI Taxonomy" id="1658618"/>
    <lineage>
        <taxon>Bacteria</taxon>
        <taxon>Pseudomonadati</taxon>
        <taxon>Verrucomicrobiota</taxon>
        <taxon>Verrucomicrobiia</taxon>
        <taxon>Verrucomicrobiales</taxon>
        <taxon>Rubritaleaceae</taxon>
        <taxon>Rubritalea</taxon>
    </lineage>
</organism>
<dbReference type="Proteomes" id="UP000239907">
    <property type="component" value="Unassembled WGS sequence"/>
</dbReference>
<comment type="function">
    <text evidence="1 9">Produces ATP from ADP in the presence of a proton gradient across the membrane.</text>
</comment>
<keyword evidence="6 9" id="KW-0472">Membrane</keyword>
<dbReference type="GO" id="GO:0005524">
    <property type="term" value="F:ATP binding"/>
    <property type="evidence" value="ECO:0007669"/>
    <property type="project" value="UniProtKB-UniRule"/>
</dbReference>
<reference evidence="12 13" key="1">
    <citation type="submission" date="2016-12" db="EMBL/GenBank/DDBJ databases">
        <title>Study of bacterial adaptation to deep sea.</title>
        <authorList>
            <person name="Song J."/>
            <person name="Yoshizawa S."/>
            <person name="Kogure K."/>
        </authorList>
    </citation>
    <scope>NUCLEOTIDE SEQUENCE [LARGE SCALE GENOMIC DNA]</scope>
    <source>
        <strain evidence="12 13">SAORIC-165</strain>
    </source>
</reference>
<proteinExistence type="inferred from homology"/>
<evidence type="ECO:0000256" key="6">
    <source>
        <dbReference type="ARBA" id="ARBA00023136"/>
    </source>
</evidence>
<dbReference type="AlphaFoldDB" id="A0A2S7U1A5"/>
<evidence type="ECO:0000256" key="2">
    <source>
        <dbReference type="ARBA" id="ARBA00004184"/>
    </source>
</evidence>
<dbReference type="GO" id="GO:0046933">
    <property type="term" value="F:proton-transporting ATP synthase activity, rotational mechanism"/>
    <property type="evidence" value="ECO:0007669"/>
    <property type="project" value="UniProtKB-UniRule"/>
</dbReference>
<keyword evidence="13" id="KW-1185">Reference proteome</keyword>
<comment type="similarity">
    <text evidence="3 9 10">Belongs to the ATPase epsilon chain family.</text>
</comment>
<comment type="caution">
    <text evidence="12">The sequence shown here is derived from an EMBL/GenBank/DDBJ whole genome shotgun (WGS) entry which is preliminary data.</text>
</comment>
<keyword evidence="9" id="KW-0375">Hydrogen ion transport</keyword>
<evidence type="ECO:0000256" key="10">
    <source>
        <dbReference type="RuleBase" id="RU003656"/>
    </source>
</evidence>
<keyword evidence="9" id="KW-1003">Cell membrane</keyword>
<comment type="subcellular location">
    <subcellularLocation>
        <location evidence="9">Cell membrane</location>
        <topology evidence="9">Peripheral membrane protein</topology>
    </subcellularLocation>
    <subcellularLocation>
        <location evidence="2">Endomembrane system</location>
        <topology evidence="2">Peripheral membrane protein</topology>
    </subcellularLocation>
</comment>
<protein>
    <recommendedName>
        <fullName evidence="9">ATP synthase epsilon chain</fullName>
    </recommendedName>
    <alternativeName>
        <fullName evidence="9">ATP synthase F1 sector epsilon subunit</fullName>
    </alternativeName>
    <alternativeName>
        <fullName evidence="9">F-ATPase epsilon subunit</fullName>
    </alternativeName>
</protein>
<evidence type="ECO:0000313" key="13">
    <source>
        <dbReference type="Proteomes" id="UP000239907"/>
    </source>
</evidence>
<gene>
    <name evidence="9" type="primary">atpC</name>
    <name evidence="12" type="ORF">BSZ32_06800</name>
</gene>
<keyword evidence="7 9" id="KW-0139">CF(1)</keyword>
<dbReference type="Pfam" id="PF02823">
    <property type="entry name" value="ATP-synt_DE_N"/>
    <property type="match status" value="1"/>
</dbReference>
<dbReference type="GO" id="GO:0045259">
    <property type="term" value="C:proton-transporting ATP synthase complex"/>
    <property type="evidence" value="ECO:0007669"/>
    <property type="project" value="UniProtKB-KW"/>
</dbReference>
<dbReference type="NCBIfam" id="TIGR01216">
    <property type="entry name" value="ATP_synt_epsi"/>
    <property type="match status" value="1"/>
</dbReference>
<dbReference type="SUPFAM" id="SSF51344">
    <property type="entry name" value="Epsilon subunit of F1F0-ATP synthase N-terminal domain"/>
    <property type="match status" value="1"/>
</dbReference>
<dbReference type="EMBL" id="MQWA01000001">
    <property type="protein sequence ID" value="PQJ28241.1"/>
    <property type="molecule type" value="Genomic_DNA"/>
</dbReference>
<dbReference type="OrthoDB" id="9804110at2"/>
<evidence type="ECO:0000256" key="3">
    <source>
        <dbReference type="ARBA" id="ARBA00005712"/>
    </source>
</evidence>
<accession>A0A2S7U1A5</accession>
<dbReference type="RefSeq" id="WP_105042745.1">
    <property type="nucleotide sequence ID" value="NZ_MQWA01000001.1"/>
</dbReference>
<evidence type="ECO:0000256" key="1">
    <source>
        <dbReference type="ARBA" id="ARBA00003543"/>
    </source>
</evidence>
<dbReference type="HAMAP" id="MF_00530">
    <property type="entry name" value="ATP_synth_epsil_bac"/>
    <property type="match status" value="1"/>
</dbReference>
<evidence type="ECO:0000256" key="4">
    <source>
        <dbReference type="ARBA" id="ARBA00022448"/>
    </source>
</evidence>
<evidence type="ECO:0000313" key="12">
    <source>
        <dbReference type="EMBL" id="PQJ28241.1"/>
    </source>
</evidence>
<dbReference type="InterPro" id="IPR001469">
    <property type="entry name" value="ATP_synth_F1_dsu/esu"/>
</dbReference>
<dbReference type="GO" id="GO:0012505">
    <property type="term" value="C:endomembrane system"/>
    <property type="evidence" value="ECO:0007669"/>
    <property type="project" value="UniProtKB-SubCell"/>
</dbReference>
<keyword evidence="8 9" id="KW-0066">ATP synthesis</keyword>
<dbReference type="CDD" id="cd12152">
    <property type="entry name" value="F1-ATPase_delta"/>
    <property type="match status" value="1"/>
</dbReference>
<evidence type="ECO:0000256" key="5">
    <source>
        <dbReference type="ARBA" id="ARBA00023065"/>
    </source>
</evidence>
<dbReference type="PANTHER" id="PTHR13822:SF10">
    <property type="entry name" value="ATP SYNTHASE EPSILON CHAIN, CHLOROPLASTIC"/>
    <property type="match status" value="1"/>
</dbReference>
<feature type="domain" description="ATP synthase F1 complex delta/epsilon subunit N-terminal" evidence="11">
    <location>
        <begin position="2"/>
        <end position="80"/>
    </location>
</feature>
<evidence type="ECO:0000259" key="11">
    <source>
        <dbReference type="Pfam" id="PF02823"/>
    </source>
</evidence>
<dbReference type="Gene3D" id="2.60.15.10">
    <property type="entry name" value="F0F1 ATP synthase delta/epsilon subunit, N-terminal"/>
    <property type="match status" value="1"/>
</dbReference>
<keyword evidence="4 9" id="KW-0813">Transport</keyword>